<evidence type="ECO:0000313" key="2">
    <source>
        <dbReference type="EMBL" id="SUZ83177.1"/>
    </source>
</evidence>
<gene>
    <name evidence="2" type="ORF">METZ01_LOCUS36031</name>
</gene>
<dbReference type="EMBL" id="UINC01001538">
    <property type="protein sequence ID" value="SUZ83177.1"/>
    <property type="molecule type" value="Genomic_DNA"/>
</dbReference>
<dbReference type="AlphaFoldDB" id="A0A381QZV3"/>
<feature type="transmembrane region" description="Helical" evidence="1">
    <location>
        <begin position="135"/>
        <end position="155"/>
    </location>
</feature>
<organism evidence="2">
    <name type="scientific">marine metagenome</name>
    <dbReference type="NCBI Taxonomy" id="408172"/>
    <lineage>
        <taxon>unclassified sequences</taxon>
        <taxon>metagenomes</taxon>
        <taxon>ecological metagenomes</taxon>
    </lineage>
</organism>
<dbReference type="GO" id="GO:0005886">
    <property type="term" value="C:plasma membrane"/>
    <property type="evidence" value="ECO:0007669"/>
    <property type="project" value="TreeGrafter"/>
</dbReference>
<reference evidence="2" key="1">
    <citation type="submission" date="2018-05" db="EMBL/GenBank/DDBJ databases">
        <authorList>
            <person name="Lanie J.A."/>
            <person name="Ng W.-L."/>
            <person name="Kazmierczak K.M."/>
            <person name="Andrzejewski T.M."/>
            <person name="Davidsen T.M."/>
            <person name="Wayne K.J."/>
            <person name="Tettelin H."/>
            <person name="Glass J.I."/>
            <person name="Rusch D."/>
            <person name="Podicherti R."/>
            <person name="Tsui H.-C.T."/>
            <person name="Winkler M.E."/>
        </authorList>
    </citation>
    <scope>NUCLEOTIDE SEQUENCE</scope>
</reference>
<evidence type="ECO:0000256" key="1">
    <source>
        <dbReference type="SAM" id="Phobius"/>
    </source>
</evidence>
<feature type="transmembrane region" description="Helical" evidence="1">
    <location>
        <begin position="371"/>
        <end position="394"/>
    </location>
</feature>
<keyword evidence="1" id="KW-0472">Membrane</keyword>
<feature type="transmembrane region" description="Helical" evidence="1">
    <location>
        <begin position="176"/>
        <end position="195"/>
    </location>
</feature>
<dbReference type="PANTHER" id="PTHR30354">
    <property type="entry name" value="GNT FAMILY GLUCONATE TRANSPORTER"/>
    <property type="match status" value="1"/>
</dbReference>
<feature type="transmembrane region" description="Helical" evidence="1">
    <location>
        <begin position="332"/>
        <end position="350"/>
    </location>
</feature>
<protein>
    <recommendedName>
        <fullName evidence="3">Gluconate transporter</fullName>
    </recommendedName>
</protein>
<dbReference type="PANTHER" id="PTHR30354:SF11">
    <property type="entry name" value="PERMEASE"/>
    <property type="match status" value="1"/>
</dbReference>
<feature type="transmembrane region" description="Helical" evidence="1">
    <location>
        <begin position="250"/>
        <end position="266"/>
    </location>
</feature>
<feature type="transmembrane region" description="Helical" evidence="1">
    <location>
        <begin position="307"/>
        <end position="326"/>
    </location>
</feature>
<sequence length="395" mass="43328">MNLNDILEYIFQGFSNAIKSIGLIIIFSTIIGQFLKKSNSIKKFGDLILYNFQNKTLISINLLGLFLGTVVFCDSGFLILNGISKSISSTTNYSLTSLNLSLSGGLYASHTLVPPTPGPLAAINNLNGISMIGDIMLLSIVVSIPASLISFIYARKTFGKLNLKIKSQHLKLTSDYIIPILVIIIPLFLISLNTLTNFINNEISRNIILLLKLIGNPINALFIGIILSFFLPNTKNKKPIIIYDALKDSWPILILTSMGAAFGNVIKNSELSSLLSNVFANNNISLIYIVVTCFIISVILKTSQGSSTSAMIIGSSIIFPLISSYNYSSFEIGMMVLSLGAGSMMISHINDSYFWIVTQKSNLNMNEGIKYFSLMSIMQGIGTFMIILLIILFFN</sequence>
<name>A0A381QZV3_9ZZZZ</name>
<dbReference type="Pfam" id="PF02447">
    <property type="entry name" value="GntP_permease"/>
    <property type="match status" value="1"/>
</dbReference>
<feature type="transmembrane region" description="Helical" evidence="1">
    <location>
        <begin position="56"/>
        <end position="80"/>
    </location>
</feature>
<evidence type="ECO:0008006" key="3">
    <source>
        <dbReference type="Google" id="ProtNLM"/>
    </source>
</evidence>
<keyword evidence="1" id="KW-0812">Transmembrane</keyword>
<feature type="transmembrane region" description="Helical" evidence="1">
    <location>
        <begin position="278"/>
        <end position="300"/>
    </location>
</feature>
<dbReference type="InterPro" id="IPR003474">
    <property type="entry name" value="Glcn_transporter"/>
</dbReference>
<keyword evidence="1" id="KW-1133">Transmembrane helix</keyword>
<feature type="transmembrane region" description="Helical" evidence="1">
    <location>
        <begin position="17"/>
        <end position="35"/>
    </location>
</feature>
<accession>A0A381QZV3</accession>
<proteinExistence type="predicted"/>
<dbReference type="GO" id="GO:0015128">
    <property type="term" value="F:gluconate transmembrane transporter activity"/>
    <property type="evidence" value="ECO:0007669"/>
    <property type="project" value="InterPro"/>
</dbReference>
<feature type="transmembrane region" description="Helical" evidence="1">
    <location>
        <begin position="207"/>
        <end position="230"/>
    </location>
</feature>